<keyword evidence="5" id="KW-1185">Reference proteome</keyword>
<dbReference type="EMBL" id="JAJVCZ030000004">
    <property type="protein sequence ID" value="KAL0260725.1"/>
    <property type="molecule type" value="Genomic_DNA"/>
</dbReference>
<accession>A0ABR3CJB1</accession>
<keyword evidence="2" id="KW-0539">Nucleus</keyword>
<dbReference type="PANTHER" id="PTHR37534">
    <property type="entry name" value="TRANSCRIPTIONAL ACTIVATOR PROTEIN UGA3"/>
    <property type="match status" value="1"/>
</dbReference>
<dbReference type="Pfam" id="PF11951">
    <property type="entry name" value="Fungal_trans_2"/>
    <property type="match status" value="1"/>
</dbReference>
<dbReference type="RefSeq" id="XP_066633754.1">
    <property type="nucleotide sequence ID" value="XM_066775873.1"/>
</dbReference>
<reference evidence="4 5" key="1">
    <citation type="submission" date="2024-02" db="EMBL/GenBank/DDBJ databases">
        <title>De novo assembly and annotation of 12 fungi associated with fruit tree decline syndrome in Ontario, Canada.</title>
        <authorList>
            <person name="Sulman M."/>
            <person name="Ellouze W."/>
            <person name="Ilyukhin E."/>
        </authorList>
    </citation>
    <scope>NUCLEOTIDE SEQUENCE [LARGE SCALE GENOMIC DNA]</scope>
    <source>
        <strain evidence="4 5">FDS-637</strain>
    </source>
</reference>
<evidence type="ECO:0000313" key="5">
    <source>
        <dbReference type="Proteomes" id="UP001430584"/>
    </source>
</evidence>
<comment type="subcellular location">
    <subcellularLocation>
        <location evidence="1">Nucleus</location>
    </subcellularLocation>
</comment>
<evidence type="ECO:0000256" key="3">
    <source>
        <dbReference type="SAM" id="MobiDB-lite"/>
    </source>
</evidence>
<evidence type="ECO:0000256" key="2">
    <source>
        <dbReference type="ARBA" id="ARBA00023242"/>
    </source>
</evidence>
<dbReference type="Proteomes" id="UP001430584">
    <property type="component" value="Unassembled WGS sequence"/>
</dbReference>
<comment type="caution">
    <text evidence="4">The sequence shown here is derived from an EMBL/GenBank/DDBJ whole genome shotgun (WGS) entry which is preliminary data.</text>
</comment>
<evidence type="ECO:0000256" key="1">
    <source>
        <dbReference type="ARBA" id="ARBA00004123"/>
    </source>
</evidence>
<protein>
    <submittedName>
        <fullName evidence="4">Uncharacterized protein</fullName>
    </submittedName>
</protein>
<dbReference type="PANTHER" id="PTHR37534:SF46">
    <property type="entry name" value="ZN(II)2CYS6 TRANSCRIPTION FACTOR (EUROFUNG)"/>
    <property type="match status" value="1"/>
</dbReference>
<dbReference type="GeneID" id="92008500"/>
<sequence length="488" mass="55224">MDPSGSFAAPKPSIRHDHTPAFVSTEDDQELEGSTTVEQLKVLSPHSLDSAESLLLEYYIGCFSRTYPTFSGPTNPFLSVLLPIAMQSRMVLDSLLTVSGARIWDYGWSGMERETLKLRQRALSGCRRVLERYNNTNQQSVTDTANGSLPQPTMHHSTIPSAENLDAADFLPLLTSATLFLLYDMLMGEENFRPHLEFIDWLFRRHFLGFNNGAHKQHPLSVEAFRFLYNCFLYNDLVRSTSLGVPTASDFYVRAVSSISDDPFPHETIHDQQSRYYFPSLIARISAQDTTVSEGDIEAWNGRLDWLPSLCLVDFHGAKADVEALNRKAAGSETARPDVSTARGGEYSKDRDIISQLYRVTARIYRRQSFGGDPGSFTNFEDVDPKSSSSLASSAIQLIQQLSEGSAFDSALLWPIGICGRELMGDQVWERHYVIFRLQQLEKRFRMKHFQRAQQVLANTWSRKDQEAMHDSVMYSCGWKRLDLILLG</sequence>
<name>A0ABR3CJB1_9PEZI</name>
<gene>
    <name evidence="4" type="ORF">SLS55_004415</name>
</gene>
<organism evidence="4 5">
    <name type="scientific">Diplodia seriata</name>
    <dbReference type="NCBI Taxonomy" id="420778"/>
    <lineage>
        <taxon>Eukaryota</taxon>
        <taxon>Fungi</taxon>
        <taxon>Dikarya</taxon>
        <taxon>Ascomycota</taxon>
        <taxon>Pezizomycotina</taxon>
        <taxon>Dothideomycetes</taxon>
        <taxon>Dothideomycetes incertae sedis</taxon>
        <taxon>Botryosphaeriales</taxon>
        <taxon>Botryosphaeriaceae</taxon>
        <taxon>Diplodia</taxon>
    </lineage>
</organism>
<dbReference type="InterPro" id="IPR021858">
    <property type="entry name" value="Fun_TF"/>
</dbReference>
<evidence type="ECO:0000313" key="4">
    <source>
        <dbReference type="EMBL" id="KAL0260725.1"/>
    </source>
</evidence>
<proteinExistence type="predicted"/>
<feature type="region of interest" description="Disordered" evidence="3">
    <location>
        <begin position="1"/>
        <end position="29"/>
    </location>
</feature>